<keyword evidence="6" id="KW-1133">Transmembrane helix</keyword>
<dbReference type="GO" id="GO:0005886">
    <property type="term" value="C:plasma membrane"/>
    <property type="evidence" value="ECO:0007669"/>
    <property type="project" value="UniProtKB-SubCell"/>
</dbReference>
<dbReference type="Pfam" id="PF02949">
    <property type="entry name" value="7tm_6"/>
    <property type="match status" value="1"/>
</dbReference>
<dbReference type="PANTHER" id="PTHR21137">
    <property type="entry name" value="ODORANT RECEPTOR"/>
    <property type="match status" value="1"/>
</dbReference>
<dbReference type="AlphaFoldDB" id="A0A6P8NQN5"/>
<dbReference type="InterPro" id="IPR004117">
    <property type="entry name" value="7tm6_olfct_rcpt"/>
</dbReference>
<dbReference type="GO" id="GO:0005549">
    <property type="term" value="F:odorant binding"/>
    <property type="evidence" value="ECO:0007669"/>
    <property type="project" value="InterPro"/>
</dbReference>
<keyword evidence="10" id="KW-1185">Reference proteome</keyword>
<evidence type="ECO:0000256" key="2">
    <source>
        <dbReference type="ARBA" id="ARBA00022475"/>
    </source>
</evidence>
<reference evidence="11" key="1">
    <citation type="submission" date="2025-08" db="UniProtKB">
        <authorList>
            <consortium name="RefSeq"/>
        </authorList>
    </citation>
    <scope>IDENTIFICATION</scope>
    <source>
        <tissue evidence="11">Muscle</tissue>
    </source>
</reference>
<dbReference type="GO" id="GO:0004984">
    <property type="term" value="F:olfactory receptor activity"/>
    <property type="evidence" value="ECO:0007669"/>
    <property type="project" value="InterPro"/>
</dbReference>
<gene>
    <name evidence="11" type="primary">LOC117214657</name>
</gene>
<evidence type="ECO:0000256" key="1">
    <source>
        <dbReference type="ARBA" id="ARBA00004651"/>
    </source>
</evidence>
<evidence type="ECO:0000256" key="7">
    <source>
        <dbReference type="ARBA" id="ARBA00023136"/>
    </source>
</evidence>
<dbReference type="RefSeq" id="XP_033316750.1">
    <property type="nucleotide sequence ID" value="XM_033460859.1"/>
</dbReference>
<dbReference type="Proteomes" id="UP000515164">
    <property type="component" value="Unplaced"/>
</dbReference>
<keyword evidence="5" id="KW-0552">Olfaction</keyword>
<organism evidence="10 11">
    <name type="scientific">Bombus bifarius</name>
    <dbReference type="NCBI Taxonomy" id="103933"/>
    <lineage>
        <taxon>Eukaryota</taxon>
        <taxon>Metazoa</taxon>
        <taxon>Ecdysozoa</taxon>
        <taxon>Arthropoda</taxon>
        <taxon>Hexapoda</taxon>
        <taxon>Insecta</taxon>
        <taxon>Pterygota</taxon>
        <taxon>Neoptera</taxon>
        <taxon>Endopterygota</taxon>
        <taxon>Hymenoptera</taxon>
        <taxon>Apocrita</taxon>
        <taxon>Aculeata</taxon>
        <taxon>Apoidea</taxon>
        <taxon>Anthophila</taxon>
        <taxon>Apidae</taxon>
        <taxon>Bombus</taxon>
        <taxon>Pyrobombus</taxon>
    </lineage>
</organism>
<keyword evidence="9" id="KW-0807">Transducer</keyword>
<evidence type="ECO:0000256" key="9">
    <source>
        <dbReference type="ARBA" id="ARBA00023224"/>
    </source>
</evidence>
<dbReference type="GeneID" id="117214657"/>
<name>A0A6P8NQN5_9HYME</name>
<evidence type="ECO:0000256" key="6">
    <source>
        <dbReference type="ARBA" id="ARBA00022989"/>
    </source>
</evidence>
<evidence type="ECO:0000256" key="8">
    <source>
        <dbReference type="ARBA" id="ARBA00023170"/>
    </source>
</evidence>
<evidence type="ECO:0000256" key="3">
    <source>
        <dbReference type="ARBA" id="ARBA00022606"/>
    </source>
</evidence>
<comment type="subcellular location">
    <subcellularLocation>
        <location evidence="1">Cell membrane</location>
        <topology evidence="1">Multi-pass membrane protein</topology>
    </subcellularLocation>
</comment>
<dbReference type="KEGG" id="bbif:117214657"/>
<dbReference type="GO" id="GO:0007165">
    <property type="term" value="P:signal transduction"/>
    <property type="evidence" value="ECO:0007669"/>
    <property type="project" value="UniProtKB-KW"/>
</dbReference>
<evidence type="ECO:0000256" key="5">
    <source>
        <dbReference type="ARBA" id="ARBA00022725"/>
    </source>
</evidence>
<keyword evidence="3" id="KW-0716">Sensory transduction</keyword>
<keyword evidence="8" id="KW-0675">Receptor</keyword>
<dbReference type="PANTHER" id="PTHR21137:SF35">
    <property type="entry name" value="ODORANT RECEPTOR 19A-RELATED"/>
    <property type="match status" value="1"/>
</dbReference>
<keyword evidence="7" id="KW-0472">Membrane</keyword>
<evidence type="ECO:0000313" key="10">
    <source>
        <dbReference type="Proteomes" id="UP000515164"/>
    </source>
</evidence>
<keyword evidence="2" id="KW-1003">Cell membrane</keyword>
<keyword evidence="4" id="KW-0812">Transmembrane</keyword>
<sequence>MCPLTVLLLERKNLRKKINKAERLNRSGKLTLIYPIVFQLSNAITSANDESEIFISSLFLISHMVILYLCHYSGQIIIDRSLNVFKESYNSTWYCMPVEAQKLLLFIMLRSSTESVINLSGFFVASHVGFSKVIFSVCYCIIVV</sequence>
<protein>
    <submittedName>
        <fullName evidence="11">Uncharacterized protein LOC117214657</fullName>
    </submittedName>
</protein>
<accession>A0A6P8NQN5</accession>
<proteinExistence type="predicted"/>
<evidence type="ECO:0000256" key="4">
    <source>
        <dbReference type="ARBA" id="ARBA00022692"/>
    </source>
</evidence>
<evidence type="ECO:0000313" key="11">
    <source>
        <dbReference type="RefSeq" id="XP_033316750.1"/>
    </source>
</evidence>